<organism evidence="1 2">
    <name type="scientific">Rhodanobacter ginsengisoli</name>
    <dbReference type="NCBI Taxonomy" id="418646"/>
    <lineage>
        <taxon>Bacteria</taxon>
        <taxon>Pseudomonadati</taxon>
        <taxon>Pseudomonadota</taxon>
        <taxon>Gammaproteobacteria</taxon>
        <taxon>Lysobacterales</taxon>
        <taxon>Rhodanobacteraceae</taxon>
        <taxon>Rhodanobacter</taxon>
    </lineage>
</organism>
<dbReference type="Proteomes" id="UP001596114">
    <property type="component" value="Unassembled WGS sequence"/>
</dbReference>
<gene>
    <name evidence="1" type="ORF">ACFPPA_10350</name>
</gene>
<dbReference type="RefSeq" id="WP_377319688.1">
    <property type="nucleotide sequence ID" value="NZ_JBHSNF010000002.1"/>
</dbReference>
<evidence type="ECO:0000313" key="1">
    <source>
        <dbReference type="EMBL" id="MFC5526143.1"/>
    </source>
</evidence>
<reference evidence="2" key="1">
    <citation type="journal article" date="2019" name="Int. J. Syst. Evol. Microbiol.">
        <title>The Global Catalogue of Microorganisms (GCM) 10K type strain sequencing project: providing services to taxonomists for standard genome sequencing and annotation.</title>
        <authorList>
            <consortium name="The Broad Institute Genomics Platform"/>
            <consortium name="The Broad Institute Genome Sequencing Center for Infectious Disease"/>
            <person name="Wu L."/>
            <person name="Ma J."/>
        </authorList>
    </citation>
    <scope>NUCLEOTIDE SEQUENCE [LARGE SCALE GENOMIC DNA]</scope>
    <source>
        <strain evidence="2">CGMCC 1.16619</strain>
    </source>
</reference>
<name>A0ABW0QN43_9GAMM</name>
<dbReference type="EMBL" id="JBHSNF010000002">
    <property type="protein sequence ID" value="MFC5526143.1"/>
    <property type="molecule type" value="Genomic_DNA"/>
</dbReference>
<protein>
    <submittedName>
        <fullName evidence="1">Uncharacterized protein</fullName>
    </submittedName>
</protein>
<sequence>MSNYGWHPHIESALSLNLGSLFKAGALQAGATSSGGWQWNRDGKQVAGIGYSASLRAEDGELRLSYTIKHDGESKDVICTIRLSSLPLHYGGRRWYMHCPYTGRRVLKLYKFGSIEQFCSRTAIRPLPSYASQRVSGSDRIIAQRWAIRRKLGDTISDLFGEPWKPKRMHWRTFERYAERDAELADRENGYLLGLIGRLQRYE</sequence>
<accession>A0ABW0QN43</accession>
<evidence type="ECO:0000313" key="2">
    <source>
        <dbReference type="Proteomes" id="UP001596114"/>
    </source>
</evidence>
<comment type="caution">
    <text evidence="1">The sequence shown here is derived from an EMBL/GenBank/DDBJ whole genome shotgun (WGS) entry which is preliminary data.</text>
</comment>
<proteinExistence type="predicted"/>
<keyword evidence="2" id="KW-1185">Reference proteome</keyword>